<dbReference type="EMBL" id="AZBU02000011">
    <property type="protein sequence ID" value="TKR60848.1"/>
    <property type="molecule type" value="Genomic_DNA"/>
</dbReference>
<accession>A0A4U5LX88</accession>
<proteinExistence type="predicted"/>
<keyword evidence="3" id="KW-1185">Reference proteome</keyword>
<gene>
    <name evidence="2" type="ORF">L596_028034</name>
</gene>
<organism evidence="2 3">
    <name type="scientific">Steinernema carpocapsae</name>
    <name type="common">Entomopathogenic nematode</name>
    <dbReference type="NCBI Taxonomy" id="34508"/>
    <lineage>
        <taxon>Eukaryota</taxon>
        <taxon>Metazoa</taxon>
        <taxon>Ecdysozoa</taxon>
        <taxon>Nematoda</taxon>
        <taxon>Chromadorea</taxon>
        <taxon>Rhabditida</taxon>
        <taxon>Tylenchina</taxon>
        <taxon>Panagrolaimomorpha</taxon>
        <taxon>Strongyloidoidea</taxon>
        <taxon>Steinernematidae</taxon>
        <taxon>Steinernema</taxon>
    </lineage>
</organism>
<reference evidence="2 3" key="1">
    <citation type="journal article" date="2015" name="Genome Biol.">
        <title>Comparative genomics of Steinernema reveals deeply conserved gene regulatory networks.</title>
        <authorList>
            <person name="Dillman A.R."/>
            <person name="Macchietto M."/>
            <person name="Porter C.F."/>
            <person name="Rogers A."/>
            <person name="Williams B."/>
            <person name="Antoshechkin I."/>
            <person name="Lee M.M."/>
            <person name="Goodwin Z."/>
            <person name="Lu X."/>
            <person name="Lewis E.E."/>
            <person name="Goodrich-Blair H."/>
            <person name="Stock S.P."/>
            <person name="Adams B.J."/>
            <person name="Sternberg P.W."/>
            <person name="Mortazavi A."/>
        </authorList>
    </citation>
    <scope>NUCLEOTIDE SEQUENCE [LARGE SCALE GENOMIC DNA]</scope>
    <source>
        <strain evidence="2 3">ALL</strain>
    </source>
</reference>
<evidence type="ECO:0000256" key="1">
    <source>
        <dbReference type="SAM" id="MobiDB-lite"/>
    </source>
</evidence>
<evidence type="ECO:0000313" key="2">
    <source>
        <dbReference type="EMBL" id="TKR60848.1"/>
    </source>
</evidence>
<feature type="region of interest" description="Disordered" evidence="1">
    <location>
        <begin position="117"/>
        <end position="138"/>
    </location>
</feature>
<name>A0A4U5LX88_STECR</name>
<reference evidence="2 3" key="2">
    <citation type="journal article" date="2019" name="G3 (Bethesda)">
        <title>Hybrid Assembly of the Genome of the Entomopathogenic Nematode Steinernema carpocapsae Identifies the X-Chromosome.</title>
        <authorList>
            <person name="Serra L."/>
            <person name="Macchietto M."/>
            <person name="Macias-Munoz A."/>
            <person name="McGill C.J."/>
            <person name="Rodriguez I.M."/>
            <person name="Rodriguez B."/>
            <person name="Murad R."/>
            <person name="Mortazavi A."/>
        </authorList>
    </citation>
    <scope>NUCLEOTIDE SEQUENCE [LARGE SCALE GENOMIC DNA]</scope>
    <source>
        <strain evidence="2 3">ALL</strain>
    </source>
</reference>
<dbReference type="Proteomes" id="UP000298663">
    <property type="component" value="Unassembled WGS sequence"/>
</dbReference>
<feature type="compositionally biased region" description="Basic and acidic residues" evidence="1">
    <location>
        <begin position="39"/>
        <end position="74"/>
    </location>
</feature>
<feature type="region of interest" description="Disordered" evidence="1">
    <location>
        <begin position="39"/>
        <end position="79"/>
    </location>
</feature>
<evidence type="ECO:0000313" key="3">
    <source>
        <dbReference type="Proteomes" id="UP000298663"/>
    </source>
</evidence>
<dbReference type="AlphaFoldDB" id="A0A4U5LX88"/>
<comment type="caution">
    <text evidence="2">The sequence shown here is derived from an EMBL/GenBank/DDBJ whole genome shotgun (WGS) entry which is preliminary data.</text>
</comment>
<sequence length="138" mass="15596">MCVLERRCFFVAIVIFFVFLRFPTPKFLYFVSFQFKMESTTDREEGSTNADGVKKHEADVRDDPEVVEPEKTEESATVATQSSEVSVGLWTMRRLFCCVFPCVTKGSHDVNKQNTLADFTGSSDAKDPTWSQAYPASP</sequence>
<protein>
    <submittedName>
        <fullName evidence="2">Uncharacterized protein</fullName>
    </submittedName>
</protein>